<accession>A0A6G8AU18</accession>
<dbReference type="GO" id="GO:0022857">
    <property type="term" value="F:transmembrane transporter activity"/>
    <property type="evidence" value="ECO:0007669"/>
    <property type="project" value="TreeGrafter"/>
</dbReference>
<dbReference type="PROSITE" id="PS00211">
    <property type="entry name" value="ABC_TRANSPORTER_1"/>
    <property type="match status" value="1"/>
</dbReference>
<evidence type="ECO:0000256" key="2">
    <source>
        <dbReference type="ARBA" id="ARBA00022741"/>
    </source>
</evidence>
<dbReference type="RefSeq" id="WP_166034706.1">
    <property type="nucleotide sequence ID" value="NZ_CP049887.1"/>
</dbReference>
<evidence type="ECO:0000259" key="5">
    <source>
        <dbReference type="PROSITE" id="PS50893"/>
    </source>
</evidence>
<dbReference type="CDD" id="cd03255">
    <property type="entry name" value="ABC_MJ0796_LolCDE_FtsE"/>
    <property type="match status" value="1"/>
</dbReference>
<dbReference type="InterPro" id="IPR017911">
    <property type="entry name" value="MacB-like_ATP-bd"/>
</dbReference>
<dbReference type="GO" id="GO:0005886">
    <property type="term" value="C:plasma membrane"/>
    <property type="evidence" value="ECO:0007669"/>
    <property type="project" value="TreeGrafter"/>
</dbReference>
<feature type="domain" description="ABC transporter" evidence="5">
    <location>
        <begin position="2"/>
        <end position="219"/>
    </location>
</feature>
<dbReference type="FunFam" id="3.40.50.300:FF:000032">
    <property type="entry name" value="Export ABC transporter ATP-binding protein"/>
    <property type="match status" value="1"/>
</dbReference>
<dbReference type="GO" id="GO:0006865">
    <property type="term" value="P:amino acid transport"/>
    <property type="evidence" value="ECO:0007669"/>
    <property type="project" value="UniProtKB-KW"/>
</dbReference>
<dbReference type="GO" id="GO:0098796">
    <property type="term" value="C:membrane protein complex"/>
    <property type="evidence" value="ECO:0007669"/>
    <property type="project" value="UniProtKB-ARBA"/>
</dbReference>
<dbReference type="GO" id="GO:0016887">
    <property type="term" value="F:ATP hydrolysis activity"/>
    <property type="evidence" value="ECO:0007669"/>
    <property type="project" value="InterPro"/>
</dbReference>
<dbReference type="AlphaFoldDB" id="A0A6G8AU18"/>
<protein>
    <submittedName>
        <fullName evidence="6">ABC transporter ATP-binding protein</fullName>
    </submittedName>
</protein>
<evidence type="ECO:0000256" key="1">
    <source>
        <dbReference type="ARBA" id="ARBA00022448"/>
    </source>
</evidence>
<dbReference type="Gene3D" id="3.40.50.300">
    <property type="entry name" value="P-loop containing nucleotide triphosphate hydrolases"/>
    <property type="match status" value="1"/>
</dbReference>
<dbReference type="KEGG" id="vhy:G7082_08675"/>
<dbReference type="PANTHER" id="PTHR24220">
    <property type="entry name" value="IMPORT ATP-BINDING PROTEIN"/>
    <property type="match status" value="1"/>
</dbReference>
<evidence type="ECO:0000313" key="6">
    <source>
        <dbReference type="EMBL" id="QIL48568.1"/>
    </source>
</evidence>
<keyword evidence="7" id="KW-1185">Reference proteome</keyword>
<dbReference type="PROSITE" id="PS50893">
    <property type="entry name" value="ABC_TRANSPORTER_2"/>
    <property type="match status" value="1"/>
</dbReference>
<evidence type="ECO:0000256" key="3">
    <source>
        <dbReference type="ARBA" id="ARBA00022840"/>
    </source>
</evidence>
<keyword evidence="4" id="KW-0029">Amino-acid transport</keyword>
<evidence type="ECO:0000313" key="7">
    <source>
        <dbReference type="Proteomes" id="UP000501747"/>
    </source>
</evidence>
<dbReference type="InterPro" id="IPR027417">
    <property type="entry name" value="P-loop_NTPase"/>
</dbReference>
<keyword evidence="1" id="KW-0813">Transport</keyword>
<reference evidence="6 7" key="1">
    <citation type="submission" date="2020-03" db="EMBL/GenBank/DDBJ databases">
        <title>Vagococcus sp. nov., isolated from beetles.</title>
        <authorList>
            <person name="Hyun D.-W."/>
            <person name="Bae J.-W."/>
        </authorList>
    </citation>
    <scope>NUCLEOTIDE SEQUENCE [LARGE SCALE GENOMIC DNA]</scope>
    <source>
        <strain evidence="6 7">HDW17B</strain>
    </source>
</reference>
<sequence>MLEIKNITKIYNPKHAQPLKALKGINLTFNAGEFICILGKSGSGKSTLLNILAGFDQPSSGEVLLNGKDISKFSGIEMADYRKDKIGFVFQDFQLLDHLSVFENVKIGLAMEASITKEKKDELVNDILYKVGLTKHADHKPSELSGGQKQRVSIARALVKQPDILIADEPTGALDSETSVEIMNLLKQISQSGKLVIVVTHDEEYAHMATEIVTLVDGM</sequence>
<gene>
    <name evidence="6" type="ORF">G7082_08675</name>
</gene>
<dbReference type="Proteomes" id="UP000501747">
    <property type="component" value="Chromosome"/>
</dbReference>
<dbReference type="GO" id="GO:0005524">
    <property type="term" value="F:ATP binding"/>
    <property type="evidence" value="ECO:0007669"/>
    <property type="project" value="UniProtKB-KW"/>
</dbReference>
<dbReference type="InterPro" id="IPR015854">
    <property type="entry name" value="ABC_transpr_LolD-like"/>
</dbReference>
<keyword evidence="2" id="KW-0547">Nucleotide-binding</keyword>
<dbReference type="EMBL" id="CP049887">
    <property type="protein sequence ID" value="QIL48568.1"/>
    <property type="molecule type" value="Genomic_DNA"/>
</dbReference>
<dbReference type="SUPFAM" id="SSF52540">
    <property type="entry name" value="P-loop containing nucleoside triphosphate hydrolases"/>
    <property type="match status" value="1"/>
</dbReference>
<name>A0A6G8AU18_9ENTE</name>
<dbReference type="PANTHER" id="PTHR24220:SF86">
    <property type="entry name" value="ABC TRANSPORTER ABCH.1"/>
    <property type="match status" value="1"/>
</dbReference>
<dbReference type="SMART" id="SM00382">
    <property type="entry name" value="AAA"/>
    <property type="match status" value="1"/>
</dbReference>
<dbReference type="InterPro" id="IPR017871">
    <property type="entry name" value="ABC_transporter-like_CS"/>
</dbReference>
<dbReference type="Pfam" id="PF00005">
    <property type="entry name" value="ABC_tran"/>
    <property type="match status" value="1"/>
</dbReference>
<evidence type="ECO:0000256" key="4">
    <source>
        <dbReference type="ARBA" id="ARBA00022970"/>
    </source>
</evidence>
<proteinExistence type="predicted"/>
<dbReference type="InterPro" id="IPR003593">
    <property type="entry name" value="AAA+_ATPase"/>
</dbReference>
<organism evidence="6 7">
    <name type="scientific">Vagococcus hydrophili</name>
    <dbReference type="NCBI Taxonomy" id="2714947"/>
    <lineage>
        <taxon>Bacteria</taxon>
        <taxon>Bacillati</taxon>
        <taxon>Bacillota</taxon>
        <taxon>Bacilli</taxon>
        <taxon>Lactobacillales</taxon>
        <taxon>Enterococcaceae</taxon>
        <taxon>Vagococcus</taxon>
    </lineage>
</organism>
<dbReference type="InterPro" id="IPR003439">
    <property type="entry name" value="ABC_transporter-like_ATP-bd"/>
</dbReference>
<keyword evidence="3 6" id="KW-0067">ATP-binding</keyword>